<protein>
    <recommendedName>
        <fullName evidence="3">Entry exclusion protein</fullName>
    </recommendedName>
</protein>
<dbReference type="RefSeq" id="WP_212710437.1">
    <property type="nucleotide sequence ID" value="NZ_BAAAFW010000021.1"/>
</dbReference>
<keyword evidence="2" id="KW-1185">Reference proteome</keyword>
<gene>
    <name evidence="1" type="ORF">ACFP73_16735</name>
</gene>
<organism evidence="1 2">
    <name type="scientific">Tatumella punctata</name>
    <dbReference type="NCBI Taxonomy" id="399969"/>
    <lineage>
        <taxon>Bacteria</taxon>
        <taxon>Pseudomonadati</taxon>
        <taxon>Pseudomonadota</taxon>
        <taxon>Gammaproteobacteria</taxon>
        <taxon>Enterobacterales</taxon>
        <taxon>Erwiniaceae</taxon>
        <taxon>Tatumella</taxon>
    </lineage>
</organism>
<dbReference type="EMBL" id="JBHSUC010000057">
    <property type="protein sequence ID" value="MFC6363693.1"/>
    <property type="molecule type" value="Genomic_DNA"/>
</dbReference>
<sequence length="77" mass="8658">MKGILWAIFAVVVVFFLWGSILNSSPEEKAKAHARDAISLCKSNQDKVSNTQSERQFIASVCEQMESNYKQEYGTTP</sequence>
<evidence type="ECO:0000313" key="2">
    <source>
        <dbReference type="Proteomes" id="UP001596215"/>
    </source>
</evidence>
<proteinExistence type="predicted"/>
<name>A0ABW1VVE9_9GAMM</name>
<dbReference type="Proteomes" id="UP001596215">
    <property type="component" value="Unassembled WGS sequence"/>
</dbReference>
<evidence type="ECO:0008006" key="3">
    <source>
        <dbReference type="Google" id="ProtNLM"/>
    </source>
</evidence>
<evidence type="ECO:0000313" key="1">
    <source>
        <dbReference type="EMBL" id="MFC6363693.1"/>
    </source>
</evidence>
<reference evidence="2" key="1">
    <citation type="journal article" date="2019" name="Int. J. Syst. Evol. Microbiol.">
        <title>The Global Catalogue of Microorganisms (GCM) 10K type strain sequencing project: providing services to taxonomists for standard genome sequencing and annotation.</title>
        <authorList>
            <consortium name="The Broad Institute Genomics Platform"/>
            <consortium name="The Broad Institute Genome Sequencing Center for Infectious Disease"/>
            <person name="Wu L."/>
            <person name="Ma J."/>
        </authorList>
    </citation>
    <scope>NUCLEOTIDE SEQUENCE [LARGE SCALE GENOMIC DNA]</scope>
    <source>
        <strain evidence="2">CGMCC 4.1530</strain>
    </source>
</reference>
<comment type="caution">
    <text evidence="1">The sequence shown here is derived from an EMBL/GenBank/DDBJ whole genome shotgun (WGS) entry which is preliminary data.</text>
</comment>
<accession>A0ABW1VVE9</accession>